<keyword evidence="2" id="KW-0805">Transcription regulation</keyword>
<name>A0A923FQE2_9PSED</name>
<evidence type="ECO:0000256" key="4">
    <source>
        <dbReference type="ARBA" id="ARBA00023163"/>
    </source>
</evidence>
<keyword evidence="4" id="KW-0804">Transcription</keyword>
<dbReference type="InterPro" id="IPR036390">
    <property type="entry name" value="WH_DNA-bd_sf"/>
</dbReference>
<dbReference type="PANTHER" id="PTHR30579">
    <property type="entry name" value="TRANSCRIPTIONAL REGULATOR"/>
    <property type="match status" value="1"/>
</dbReference>
<dbReference type="InterPro" id="IPR036388">
    <property type="entry name" value="WH-like_DNA-bd_sf"/>
</dbReference>
<comment type="caution">
    <text evidence="6">The sequence shown here is derived from an EMBL/GenBank/DDBJ whole genome shotgun (WGS) entry which is preliminary data.</text>
</comment>
<reference evidence="6 8" key="1">
    <citation type="journal article" date="2020" name="Microorganisms">
        <title>Reliable Identification of Environmental Pseudomonas Isolates Using the rpoD Gene.</title>
        <authorList>
            <consortium name="The Broad Institute Genome Sequencing Platform"/>
            <person name="Girard L."/>
            <person name="Lood C."/>
            <person name="Rokni-Zadeh H."/>
            <person name="van Noort V."/>
            <person name="Lavigne R."/>
            <person name="De Mot R."/>
        </authorList>
    </citation>
    <scope>NUCLEOTIDE SEQUENCE</scope>
    <source>
        <strain evidence="6 8">SWRI102</strain>
    </source>
</reference>
<evidence type="ECO:0000313" key="6">
    <source>
        <dbReference type="EMBL" id="MBC3396412.1"/>
    </source>
</evidence>
<evidence type="ECO:0000256" key="3">
    <source>
        <dbReference type="ARBA" id="ARBA00023125"/>
    </source>
</evidence>
<keyword evidence="8" id="KW-1185">Reference proteome</keyword>
<dbReference type="SUPFAM" id="SSF53850">
    <property type="entry name" value="Periplasmic binding protein-like II"/>
    <property type="match status" value="1"/>
</dbReference>
<dbReference type="PANTHER" id="PTHR30579:SF3">
    <property type="entry name" value="TRANSCRIPTIONAL REGULATORY PROTEIN"/>
    <property type="match status" value="1"/>
</dbReference>
<dbReference type="Proteomes" id="UP000659438">
    <property type="component" value="Unassembled WGS sequence"/>
</dbReference>
<dbReference type="GO" id="GO:0003677">
    <property type="term" value="F:DNA binding"/>
    <property type="evidence" value="ECO:0007669"/>
    <property type="project" value="UniProtKB-KW"/>
</dbReference>
<evidence type="ECO:0000256" key="2">
    <source>
        <dbReference type="ARBA" id="ARBA00023015"/>
    </source>
</evidence>
<evidence type="ECO:0000313" key="8">
    <source>
        <dbReference type="Proteomes" id="UP000659438"/>
    </source>
</evidence>
<dbReference type="SUPFAM" id="SSF46785">
    <property type="entry name" value="Winged helix' DNA-binding domain"/>
    <property type="match status" value="1"/>
</dbReference>
<protein>
    <submittedName>
        <fullName evidence="6">LysR family transcriptional regulator</fullName>
    </submittedName>
</protein>
<dbReference type="AlphaFoldDB" id="A0A923FQE2"/>
<dbReference type="Gene3D" id="3.40.190.290">
    <property type="match status" value="1"/>
</dbReference>
<dbReference type="EMBL" id="JABWQX010000004">
    <property type="protein sequence ID" value="MBC3396412.1"/>
    <property type="molecule type" value="Genomic_DNA"/>
</dbReference>
<dbReference type="InterPro" id="IPR050176">
    <property type="entry name" value="LTTR"/>
</dbReference>
<dbReference type="InterPro" id="IPR005119">
    <property type="entry name" value="LysR_subst-bd"/>
</dbReference>
<accession>A0A923FQE2</accession>
<dbReference type="InterPro" id="IPR000847">
    <property type="entry name" value="LysR_HTH_N"/>
</dbReference>
<evidence type="ECO:0000256" key="1">
    <source>
        <dbReference type="ARBA" id="ARBA00009437"/>
    </source>
</evidence>
<dbReference type="EMBL" id="JABWQX020000001">
    <property type="protein sequence ID" value="MBV4550711.1"/>
    <property type="molecule type" value="Genomic_DNA"/>
</dbReference>
<keyword evidence="3" id="KW-0238">DNA-binding</keyword>
<proteinExistence type="inferred from homology"/>
<organism evidence="6">
    <name type="scientific">Pseudomonas marvdashtae</name>
    <dbReference type="NCBI Taxonomy" id="2745500"/>
    <lineage>
        <taxon>Bacteria</taxon>
        <taxon>Pseudomonadati</taxon>
        <taxon>Pseudomonadota</taxon>
        <taxon>Gammaproteobacteria</taxon>
        <taxon>Pseudomonadales</taxon>
        <taxon>Pseudomonadaceae</taxon>
        <taxon>Pseudomonas</taxon>
    </lineage>
</organism>
<dbReference type="Gene3D" id="1.10.10.10">
    <property type="entry name" value="Winged helix-like DNA-binding domain superfamily/Winged helix DNA-binding domain"/>
    <property type="match status" value="1"/>
</dbReference>
<feature type="domain" description="HTH lysR-type" evidence="5">
    <location>
        <begin position="31"/>
        <end position="88"/>
    </location>
</feature>
<dbReference type="GO" id="GO:0003700">
    <property type="term" value="F:DNA-binding transcription factor activity"/>
    <property type="evidence" value="ECO:0007669"/>
    <property type="project" value="InterPro"/>
</dbReference>
<dbReference type="Pfam" id="PF03466">
    <property type="entry name" value="LysR_substrate"/>
    <property type="match status" value="1"/>
</dbReference>
<reference evidence="7" key="3">
    <citation type="submission" date="2021-06" db="EMBL/GenBank/DDBJ databases">
        <title>Updating the genus Pseudomonas: Description of 43 new species and partition of the Pseudomonas putida group.</title>
        <authorList>
            <person name="Girard L."/>
            <person name="Lood C."/>
            <person name="Vandamme P."/>
            <person name="Rokni-Zadeh H."/>
            <person name="Van Noort V."/>
            <person name="Hofte M."/>
            <person name="Lavigne R."/>
            <person name="De Mot R."/>
        </authorList>
    </citation>
    <scope>NUCLEOTIDE SEQUENCE</scope>
    <source>
        <strain evidence="7">SWRI102</strain>
    </source>
</reference>
<dbReference type="Pfam" id="PF00126">
    <property type="entry name" value="HTH_1"/>
    <property type="match status" value="1"/>
</dbReference>
<dbReference type="RefSeq" id="WP_186643672.1">
    <property type="nucleotide sequence ID" value="NZ_JABWQX020000001.1"/>
</dbReference>
<reference evidence="6" key="2">
    <citation type="submission" date="2020-07" db="EMBL/GenBank/DDBJ databases">
        <authorList>
            <person name="Lood C."/>
            <person name="Girard L."/>
        </authorList>
    </citation>
    <scope>NUCLEOTIDE SEQUENCE</scope>
    <source>
        <strain evidence="6">SWRI102</strain>
    </source>
</reference>
<dbReference type="PROSITE" id="PS50931">
    <property type="entry name" value="HTH_LYSR"/>
    <property type="match status" value="1"/>
</dbReference>
<comment type="similarity">
    <text evidence="1">Belongs to the LysR transcriptional regulatory family.</text>
</comment>
<evidence type="ECO:0000313" key="7">
    <source>
        <dbReference type="EMBL" id="MBV4550711.1"/>
    </source>
</evidence>
<gene>
    <name evidence="7" type="ORF">HU742_006065</name>
    <name evidence="6" type="ORF">HU742_14420</name>
</gene>
<sequence length="315" mass="34343">MLIPGRQYKLAFVQSILAFTQVINAATHYRLDYPDLSLILALVRGGSLARAARLLHVDVSTVFRSVRRLEAALGQPLFEKSRAGYLPTSLAQALAEQAERAEQALEAARVGVEQGGQVVSGTVRLTCTDAVLQALLLPALARFMPAYPALTLELSTSNDFANLSRRDADIALRLTLAPPEHLVGRNLGHVVYRVCAGDAYLRSTSLRDLASMTWIAPDDFLPDHPTVAWRRQHLPGVVPAYRCNSMLSVTELVRAGLGVAALPDFLIDGNHGLTPIGEPLAGHDTALWLLTRPDCRALRSVVTLFDELGRTLRRS</sequence>
<evidence type="ECO:0000259" key="5">
    <source>
        <dbReference type="PROSITE" id="PS50931"/>
    </source>
</evidence>